<feature type="transmembrane region" description="Helical" evidence="7">
    <location>
        <begin position="6"/>
        <end position="22"/>
    </location>
</feature>
<keyword evidence="3" id="KW-0732">Signal</keyword>
<evidence type="ECO:0000259" key="8">
    <source>
        <dbReference type="Pfam" id="PF13947"/>
    </source>
</evidence>
<feature type="domain" description="Wall-associated receptor kinase galacturonan-binding" evidence="8">
    <location>
        <begin position="221"/>
        <end position="282"/>
    </location>
</feature>
<comment type="caution">
    <text evidence="9">The sequence shown here is derived from an EMBL/GenBank/DDBJ whole genome shotgun (WGS) entry which is preliminary data.</text>
</comment>
<evidence type="ECO:0000256" key="3">
    <source>
        <dbReference type="ARBA" id="ARBA00022729"/>
    </source>
</evidence>
<dbReference type="EMBL" id="JBBPBN010000241">
    <property type="protein sequence ID" value="KAK8971782.1"/>
    <property type="molecule type" value="Genomic_DNA"/>
</dbReference>
<feature type="transmembrane region" description="Helical" evidence="7">
    <location>
        <begin position="43"/>
        <end position="62"/>
    </location>
</feature>
<dbReference type="PANTHER" id="PTHR33355:SF5">
    <property type="entry name" value="F12F1.23 PROTEIN"/>
    <property type="match status" value="1"/>
</dbReference>
<dbReference type="InterPro" id="IPR025287">
    <property type="entry name" value="WAK_GUB"/>
</dbReference>
<gene>
    <name evidence="9" type="ORF">V6N11_081479</name>
</gene>
<proteinExistence type="predicted"/>
<evidence type="ECO:0000256" key="4">
    <source>
        <dbReference type="ARBA" id="ARBA00022989"/>
    </source>
</evidence>
<evidence type="ECO:0000256" key="7">
    <source>
        <dbReference type="SAM" id="Phobius"/>
    </source>
</evidence>
<evidence type="ECO:0000256" key="6">
    <source>
        <dbReference type="SAM" id="Coils"/>
    </source>
</evidence>
<organism evidence="9 10">
    <name type="scientific">Hibiscus sabdariffa</name>
    <name type="common">roselle</name>
    <dbReference type="NCBI Taxonomy" id="183260"/>
    <lineage>
        <taxon>Eukaryota</taxon>
        <taxon>Viridiplantae</taxon>
        <taxon>Streptophyta</taxon>
        <taxon>Embryophyta</taxon>
        <taxon>Tracheophyta</taxon>
        <taxon>Spermatophyta</taxon>
        <taxon>Magnoliopsida</taxon>
        <taxon>eudicotyledons</taxon>
        <taxon>Gunneridae</taxon>
        <taxon>Pentapetalae</taxon>
        <taxon>rosids</taxon>
        <taxon>malvids</taxon>
        <taxon>Malvales</taxon>
        <taxon>Malvaceae</taxon>
        <taxon>Malvoideae</taxon>
        <taxon>Hibiscus</taxon>
    </lineage>
</organism>
<feature type="transmembrane region" description="Helical" evidence="7">
    <location>
        <begin position="82"/>
        <end position="104"/>
    </location>
</feature>
<comment type="subcellular location">
    <subcellularLocation>
        <location evidence="1">Membrane</location>
        <topology evidence="1">Single-pass membrane protein</topology>
    </subcellularLocation>
</comment>
<keyword evidence="6" id="KW-0175">Coiled coil</keyword>
<name>A0ABR2N6P7_9ROSI</name>
<accession>A0ABR2N6P7</accession>
<reference evidence="9 10" key="1">
    <citation type="journal article" date="2024" name="G3 (Bethesda)">
        <title>Genome assembly of Hibiscus sabdariffa L. provides insights into metabolisms of medicinal natural products.</title>
        <authorList>
            <person name="Kim T."/>
        </authorList>
    </citation>
    <scope>NUCLEOTIDE SEQUENCE [LARGE SCALE GENOMIC DNA]</scope>
    <source>
        <strain evidence="9">TK-2024</strain>
        <tissue evidence="9">Old leaves</tissue>
    </source>
</reference>
<evidence type="ECO:0000256" key="1">
    <source>
        <dbReference type="ARBA" id="ARBA00004167"/>
    </source>
</evidence>
<keyword evidence="2 7" id="KW-0812">Transmembrane</keyword>
<evidence type="ECO:0000313" key="9">
    <source>
        <dbReference type="EMBL" id="KAK8971782.1"/>
    </source>
</evidence>
<keyword evidence="10" id="KW-1185">Reference proteome</keyword>
<evidence type="ECO:0000256" key="2">
    <source>
        <dbReference type="ARBA" id="ARBA00022692"/>
    </source>
</evidence>
<dbReference type="Proteomes" id="UP001396334">
    <property type="component" value="Unassembled WGS sequence"/>
</dbReference>
<feature type="transmembrane region" description="Helical" evidence="7">
    <location>
        <begin position="471"/>
        <end position="496"/>
    </location>
</feature>
<keyword evidence="4 7" id="KW-1133">Transmembrane helix</keyword>
<dbReference type="Pfam" id="PF13947">
    <property type="entry name" value="GUB_WAK_bind"/>
    <property type="match status" value="1"/>
</dbReference>
<evidence type="ECO:0000313" key="10">
    <source>
        <dbReference type="Proteomes" id="UP001396334"/>
    </source>
</evidence>
<evidence type="ECO:0000256" key="5">
    <source>
        <dbReference type="ARBA" id="ARBA00023136"/>
    </source>
</evidence>
<dbReference type="Gene3D" id="1.20.5.110">
    <property type="match status" value="1"/>
</dbReference>
<keyword evidence="5 7" id="KW-0472">Membrane</keyword>
<protein>
    <recommendedName>
        <fullName evidence="8">Wall-associated receptor kinase galacturonan-binding domain-containing protein</fullName>
    </recommendedName>
</protein>
<sequence>MIQLLFMVIFSEMAVIMVLSFKTPFRKLVIMGLDRLKQGRGPVVVKTVAGTVFLVMMSSVYSVAEIQKRWADDGVTNPTDQILMATSLLQATLMGGTIFLALMIDRLHHYIRELRIRRKSMDALKKQVDLDKVKALEEEVTTLRGKLKQLESDIETKAKQINAAEVNSVALRKQSEGLLLEYDRLLEENERLRSQLKSLDWKLSRSDSKKNILIEAQASLCRTTCGDIPINYPFGIDDGCGSPYYRHMLVCSDLGKLQLRTPSGRYPVRSISYSDPHILVTDPLMWNCQDGDNFRPTRPFSLDTSTPFTLSSQNDYLFFNCSEDYVIVEPKPIFCERFPDRCDSSCDSASYLCRHLPECASALTASSCCSYYPKATESLRLMLRYCASYTSVYWKSVGSTTDSPYSQVPEYGIRVDFDVPVTTHCLQCQDPSKGAGTCGFDTQTHNFLCLCKEGNVTSYCKGHDISRHKRAGVIAGTVAGVSAAGVIGIGLGVWALKKVRAKAPVTCGVQSNENRIF</sequence>
<feature type="coiled-coil region" evidence="6">
    <location>
        <begin position="133"/>
        <end position="202"/>
    </location>
</feature>
<dbReference type="PANTHER" id="PTHR33355">
    <property type="entry name" value="WALL-ASSOCIATED RECEPTOR KINASE CARBOXY-TERMINAL PROTEIN-RELATED"/>
    <property type="match status" value="1"/>
</dbReference>